<protein>
    <submittedName>
        <fullName evidence="1">Uncharacterized protein</fullName>
    </submittedName>
</protein>
<name>A0ABS4T790_9PSEU</name>
<reference evidence="1 2" key="1">
    <citation type="submission" date="2021-03" db="EMBL/GenBank/DDBJ databases">
        <title>Sequencing the genomes of 1000 actinobacteria strains.</title>
        <authorList>
            <person name="Klenk H.-P."/>
        </authorList>
    </citation>
    <scope>NUCLEOTIDE SEQUENCE [LARGE SCALE GENOMIC DNA]</scope>
    <source>
        <strain evidence="1 2">DSM 46670</strain>
    </source>
</reference>
<dbReference type="EMBL" id="JAGINW010000001">
    <property type="protein sequence ID" value="MBP2320268.1"/>
    <property type="molecule type" value="Genomic_DNA"/>
</dbReference>
<dbReference type="RefSeq" id="WP_209634218.1">
    <property type="nucleotide sequence ID" value="NZ_JAGINW010000001.1"/>
</dbReference>
<keyword evidence="2" id="KW-1185">Reference proteome</keyword>
<sequence length="71" mass="7786">MQTVGSTVAAPPRPVWERIVAFHECDPSAPAPAGGGNEYFTRLRVLLLNRTEEGFHALKRAEKAAGVRRVE</sequence>
<dbReference type="Proteomes" id="UP001519332">
    <property type="component" value="Unassembled WGS sequence"/>
</dbReference>
<evidence type="ECO:0000313" key="1">
    <source>
        <dbReference type="EMBL" id="MBP2320268.1"/>
    </source>
</evidence>
<comment type="caution">
    <text evidence="1">The sequence shown here is derived from an EMBL/GenBank/DDBJ whole genome shotgun (WGS) entry which is preliminary data.</text>
</comment>
<accession>A0ABS4T790</accession>
<gene>
    <name evidence="1" type="ORF">JOF56_000653</name>
</gene>
<proteinExistence type="predicted"/>
<evidence type="ECO:0000313" key="2">
    <source>
        <dbReference type="Proteomes" id="UP001519332"/>
    </source>
</evidence>
<organism evidence="1 2">
    <name type="scientific">Kibdelosporangium banguiense</name>
    <dbReference type="NCBI Taxonomy" id="1365924"/>
    <lineage>
        <taxon>Bacteria</taxon>
        <taxon>Bacillati</taxon>
        <taxon>Actinomycetota</taxon>
        <taxon>Actinomycetes</taxon>
        <taxon>Pseudonocardiales</taxon>
        <taxon>Pseudonocardiaceae</taxon>
        <taxon>Kibdelosporangium</taxon>
    </lineage>
</organism>